<dbReference type="AlphaFoldDB" id="A0A9Q0H9A5"/>
<organism evidence="1 2">
    <name type="scientific">Protea cynaroides</name>
    <dbReference type="NCBI Taxonomy" id="273540"/>
    <lineage>
        <taxon>Eukaryota</taxon>
        <taxon>Viridiplantae</taxon>
        <taxon>Streptophyta</taxon>
        <taxon>Embryophyta</taxon>
        <taxon>Tracheophyta</taxon>
        <taxon>Spermatophyta</taxon>
        <taxon>Magnoliopsida</taxon>
        <taxon>Proteales</taxon>
        <taxon>Proteaceae</taxon>
        <taxon>Protea</taxon>
    </lineage>
</organism>
<accession>A0A9Q0H9A5</accession>
<reference evidence="1" key="1">
    <citation type="journal article" date="2023" name="Plant J.">
        <title>The genome of the king protea, Protea cynaroides.</title>
        <authorList>
            <person name="Chang J."/>
            <person name="Duong T.A."/>
            <person name="Schoeman C."/>
            <person name="Ma X."/>
            <person name="Roodt D."/>
            <person name="Barker N."/>
            <person name="Li Z."/>
            <person name="Van de Peer Y."/>
            <person name="Mizrachi E."/>
        </authorList>
    </citation>
    <scope>NUCLEOTIDE SEQUENCE</scope>
    <source>
        <tissue evidence="1">Young leaves</tissue>
    </source>
</reference>
<protein>
    <submittedName>
        <fullName evidence="1">Uncharacterized protein</fullName>
    </submittedName>
</protein>
<proteinExistence type="predicted"/>
<name>A0A9Q0H9A5_9MAGN</name>
<evidence type="ECO:0000313" key="2">
    <source>
        <dbReference type="Proteomes" id="UP001141806"/>
    </source>
</evidence>
<gene>
    <name evidence="1" type="ORF">NE237_019757</name>
</gene>
<dbReference type="EMBL" id="JAMYWD010000009">
    <property type="protein sequence ID" value="KAJ4959847.1"/>
    <property type="molecule type" value="Genomic_DNA"/>
</dbReference>
<keyword evidence="2" id="KW-1185">Reference proteome</keyword>
<evidence type="ECO:0000313" key="1">
    <source>
        <dbReference type="EMBL" id="KAJ4959847.1"/>
    </source>
</evidence>
<sequence>MSGKEENEKPITDNDDFWGQIELQELMSGSGRARRLSIRMGFLCLIFSEFKFVLQTLRIRSNTTMASLELRHLFSSRSDISLKFPKNKKGRLRSMRDTRK</sequence>
<comment type="caution">
    <text evidence="1">The sequence shown here is derived from an EMBL/GenBank/DDBJ whole genome shotgun (WGS) entry which is preliminary data.</text>
</comment>
<dbReference type="Proteomes" id="UP001141806">
    <property type="component" value="Unassembled WGS sequence"/>
</dbReference>